<proteinExistence type="predicted"/>
<dbReference type="AlphaFoldDB" id="A0A183V2L6"/>
<keyword evidence="3" id="KW-1185">Reference proteome</keyword>
<dbReference type="EMBL" id="UYWY01022567">
    <property type="protein sequence ID" value="VDM46307.1"/>
    <property type="molecule type" value="Genomic_DNA"/>
</dbReference>
<feature type="compositionally biased region" description="Basic and acidic residues" evidence="1">
    <location>
        <begin position="48"/>
        <end position="64"/>
    </location>
</feature>
<dbReference type="Proteomes" id="UP000050794">
    <property type="component" value="Unassembled WGS sequence"/>
</dbReference>
<sequence length="73" mass="8822">MATLLETAEMHMVRCRHVLLINLFYKHWKHWMLDKRSYQMSEAIVEKQRGAGKGRRESGRSILDEKEEEWFEA</sequence>
<name>A0A183V2L6_TOXCA</name>
<accession>A0A183V2L6</accession>
<reference evidence="4" key="1">
    <citation type="submission" date="2016-06" db="UniProtKB">
        <authorList>
            <consortium name="WormBaseParasite"/>
        </authorList>
    </citation>
    <scope>IDENTIFICATION</scope>
</reference>
<organism evidence="3 4">
    <name type="scientific">Toxocara canis</name>
    <name type="common">Canine roundworm</name>
    <dbReference type="NCBI Taxonomy" id="6265"/>
    <lineage>
        <taxon>Eukaryota</taxon>
        <taxon>Metazoa</taxon>
        <taxon>Ecdysozoa</taxon>
        <taxon>Nematoda</taxon>
        <taxon>Chromadorea</taxon>
        <taxon>Rhabditida</taxon>
        <taxon>Spirurina</taxon>
        <taxon>Ascaridomorpha</taxon>
        <taxon>Ascaridoidea</taxon>
        <taxon>Toxocaridae</taxon>
        <taxon>Toxocara</taxon>
    </lineage>
</organism>
<evidence type="ECO:0000313" key="3">
    <source>
        <dbReference type="Proteomes" id="UP000050794"/>
    </source>
</evidence>
<evidence type="ECO:0000313" key="2">
    <source>
        <dbReference type="EMBL" id="VDM46307.1"/>
    </source>
</evidence>
<dbReference type="WBParaSite" id="TCNE_0001498601-mRNA-1">
    <property type="protein sequence ID" value="TCNE_0001498601-mRNA-1"/>
    <property type="gene ID" value="TCNE_0001498601"/>
</dbReference>
<protein>
    <submittedName>
        <fullName evidence="2 4">Uncharacterized protein</fullName>
    </submittedName>
</protein>
<evidence type="ECO:0000313" key="4">
    <source>
        <dbReference type="WBParaSite" id="TCNE_0001498601-mRNA-1"/>
    </source>
</evidence>
<evidence type="ECO:0000256" key="1">
    <source>
        <dbReference type="SAM" id="MobiDB-lite"/>
    </source>
</evidence>
<gene>
    <name evidence="2" type="ORF">TCNE_LOCUS14986</name>
</gene>
<feature type="region of interest" description="Disordered" evidence="1">
    <location>
        <begin position="48"/>
        <end position="73"/>
    </location>
</feature>
<reference evidence="2 3" key="2">
    <citation type="submission" date="2018-11" db="EMBL/GenBank/DDBJ databases">
        <authorList>
            <consortium name="Pathogen Informatics"/>
        </authorList>
    </citation>
    <scope>NUCLEOTIDE SEQUENCE [LARGE SCALE GENOMIC DNA]</scope>
</reference>